<evidence type="ECO:0000313" key="3">
    <source>
        <dbReference type="EMBL" id="TPX45260.1"/>
    </source>
</evidence>
<accession>A0A507D1Y2</accession>
<dbReference type="EMBL" id="QEAM01000147">
    <property type="protein sequence ID" value="TPX45260.1"/>
    <property type="molecule type" value="Genomic_DNA"/>
</dbReference>
<evidence type="ECO:0000256" key="2">
    <source>
        <dbReference type="SAM" id="SignalP"/>
    </source>
</evidence>
<organism evidence="3 4">
    <name type="scientific">Synchytrium endobioticum</name>
    <dbReference type="NCBI Taxonomy" id="286115"/>
    <lineage>
        <taxon>Eukaryota</taxon>
        <taxon>Fungi</taxon>
        <taxon>Fungi incertae sedis</taxon>
        <taxon>Chytridiomycota</taxon>
        <taxon>Chytridiomycota incertae sedis</taxon>
        <taxon>Chytridiomycetes</taxon>
        <taxon>Synchytriales</taxon>
        <taxon>Synchytriaceae</taxon>
        <taxon>Synchytrium</taxon>
    </lineage>
</organism>
<dbReference type="AlphaFoldDB" id="A0A507D1Y2"/>
<sequence>MGGLLSRSHSGVPAMNRTKVIALVILQLTACPINGVTAWPGDDLVRSGGASQRRTSPYSPGYEQGRRRAQRAQNIEHAFAGRPNPSIMTYEPQDGMHAHRQEEDAGTSYHNTMAQSRFNTVSRTIVRMLNEANEIVAPLNLTDPLRVIVANLQSMWTTIKSHSGDMSQALDAFVQELFNSKMNHGVYSQSRPHLEEFRLRVVQALGLGYDGLNSHLSVWGSWEDPECSECGGILSVRDRRKLSCHHFVHRECSSRSRQPCARCVAEAGQDS</sequence>
<keyword evidence="2" id="KW-0732">Signal</keyword>
<protein>
    <recommendedName>
        <fullName evidence="5">RING-type domain-containing protein</fullName>
    </recommendedName>
</protein>
<feature type="compositionally biased region" description="Polar residues" evidence="1">
    <location>
        <begin position="49"/>
        <end position="58"/>
    </location>
</feature>
<evidence type="ECO:0000313" key="4">
    <source>
        <dbReference type="Proteomes" id="UP000320475"/>
    </source>
</evidence>
<evidence type="ECO:0008006" key="5">
    <source>
        <dbReference type="Google" id="ProtNLM"/>
    </source>
</evidence>
<proteinExistence type="predicted"/>
<dbReference type="Proteomes" id="UP000320475">
    <property type="component" value="Unassembled WGS sequence"/>
</dbReference>
<comment type="caution">
    <text evidence="3">The sequence shown here is derived from an EMBL/GenBank/DDBJ whole genome shotgun (WGS) entry which is preliminary data.</text>
</comment>
<feature type="region of interest" description="Disordered" evidence="1">
    <location>
        <begin position="45"/>
        <end position="64"/>
    </location>
</feature>
<dbReference type="VEuPathDB" id="FungiDB:SeMB42_g04956"/>
<reference evidence="3 4" key="1">
    <citation type="journal article" date="2019" name="Sci. Rep.">
        <title>Comparative genomics of chytrid fungi reveal insights into the obligate biotrophic and pathogenic lifestyle of Synchytrium endobioticum.</title>
        <authorList>
            <person name="van de Vossenberg B.T.L.H."/>
            <person name="Warris S."/>
            <person name="Nguyen H.D.T."/>
            <person name="van Gent-Pelzer M.P.E."/>
            <person name="Joly D.L."/>
            <person name="van de Geest H.C."/>
            <person name="Bonants P.J.M."/>
            <person name="Smith D.S."/>
            <person name="Levesque C.A."/>
            <person name="van der Lee T.A.J."/>
        </authorList>
    </citation>
    <scope>NUCLEOTIDE SEQUENCE [LARGE SCALE GENOMIC DNA]</scope>
    <source>
        <strain evidence="3 4">LEV6574</strain>
    </source>
</reference>
<name>A0A507D1Y2_9FUNG</name>
<feature type="chain" id="PRO_5021253204" description="RING-type domain-containing protein" evidence="2">
    <location>
        <begin position="39"/>
        <end position="271"/>
    </location>
</feature>
<feature type="signal peptide" evidence="2">
    <location>
        <begin position="1"/>
        <end position="38"/>
    </location>
</feature>
<evidence type="ECO:0000256" key="1">
    <source>
        <dbReference type="SAM" id="MobiDB-lite"/>
    </source>
</evidence>
<gene>
    <name evidence="3" type="ORF">SeLEV6574_g03964</name>
</gene>